<evidence type="ECO:0000256" key="3">
    <source>
        <dbReference type="PROSITE-ProRule" id="PRU00723"/>
    </source>
</evidence>
<sequence>MAWNGRNEGILGSKSVMVDVVAPPAVAAARRRDAPDDVGNVAKLGTTTTTSSSSSSSADPVSPITPPSMPPANAWNGRNATIIRAKDNVGPAGGTVVVVTRSGGANDGTLSPTTTTATTTPGLSCGGTGDEPVVVVVGRPGLPPSMSPLSAAHDVVVGGGRNPRSRRRKDQHQQSQQQQQRRRSKEDEATSSTAGSTAGSTAASCYDAVGGDGNDAPPPSLEGNTVVTMTATTTTLTSVDTVESSSPPAASRPDHHPTESRKKRDVGNNKKKGRSLPSLSSSAAANGRNATTTMTTATVTGDGVIAPASARGTPNVTNGARKKGRGGGDNGNHRKNSICSTSDNATGDNSGGRRTVGGGGINNHGRGASRGGNGGGGNVMNGGRQQQQSGKAHAVLPPSSCGNRKAASDGVEAGGRPVCAFHARGMCNRGASCAFRHDSPTSIAAAVSPSCPVVAHRGASDDVDRLPNATTTPSYARCPPRREFDPHKARAIQLAKEAQDREDRTAFFAPASKIIGVEAAGSAENSEGGDRKADSNGLDPPFFSIDVECIATGFGSCARGINDGIGNAGRHGEGVPPDQYNDNSHRYPGRVALVDSDGNVQADILIRPPNDGAGVVSYLTPLTGLTAEVCLGPDAVPLEDAVKTIRALIPPNGVIVGQAIGHDVMWLGLRPGTDFDRMLDVSDIFRQRIPAVLAQAGAVVGKRAEGEDDEEKGLSYSCDRSSDEYLGFATRYRCFSLRHVCLNLLGEDIQKGVHDPVMDAKYSLMLFHKYRNSSPTQLRIVRDGLHRAPITPGFAAEKTPVIDGVCLSSAGYPYKRAARKIWRWYSSVNSSWVAARDR</sequence>
<feature type="compositionally biased region" description="Polar residues" evidence="4">
    <location>
        <begin position="337"/>
        <end position="348"/>
    </location>
</feature>
<protein>
    <recommendedName>
        <fullName evidence="5">C3H1-type domain-containing protein</fullName>
    </recommendedName>
</protein>
<dbReference type="GO" id="GO:0004518">
    <property type="term" value="F:nuclease activity"/>
    <property type="evidence" value="ECO:0007669"/>
    <property type="project" value="UniProtKB-KW"/>
</dbReference>
<evidence type="ECO:0000313" key="7">
    <source>
        <dbReference type="Proteomes" id="UP001530377"/>
    </source>
</evidence>
<dbReference type="PROSITE" id="PS50103">
    <property type="entry name" value="ZF_C3H1"/>
    <property type="match status" value="1"/>
</dbReference>
<feature type="domain" description="C3H1-type" evidence="5">
    <location>
        <begin position="413"/>
        <end position="440"/>
    </location>
</feature>
<dbReference type="EMBL" id="JALLPB020000192">
    <property type="protein sequence ID" value="KAL3815577.1"/>
    <property type="molecule type" value="Genomic_DNA"/>
</dbReference>
<keyword evidence="1" id="KW-0540">Nuclease</keyword>
<feature type="region of interest" description="Disordered" evidence="4">
    <location>
        <begin position="236"/>
        <end position="409"/>
    </location>
</feature>
<feature type="region of interest" description="Disordered" evidence="4">
    <location>
        <begin position="28"/>
        <end position="71"/>
    </location>
</feature>
<organism evidence="6 7">
    <name type="scientific">Cyclostephanos tholiformis</name>
    <dbReference type="NCBI Taxonomy" id="382380"/>
    <lineage>
        <taxon>Eukaryota</taxon>
        <taxon>Sar</taxon>
        <taxon>Stramenopiles</taxon>
        <taxon>Ochrophyta</taxon>
        <taxon>Bacillariophyta</taxon>
        <taxon>Coscinodiscophyceae</taxon>
        <taxon>Thalassiosirophycidae</taxon>
        <taxon>Stephanodiscales</taxon>
        <taxon>Stephanodiscaceae</taxon>
        <taxon>Cyclostephanos</taxon>
    </lineage>
</organism>
<keyword evidence="3" id="KW-0862">Zinc</keyword>
<dbReference type="Proteomes" id="UP001530377">
    <property type="component" value="Unassembled WGS sequence"/>
</dbReference>
<dbReference type="InterPro" id="IPR047021">
    <property type="entry name" value="REXO1/3/4-like"/>
</dbReference>
<keyword evidence="3" id="KW-0479">Metal-binding</keyword>
<dbReference type="PANTHER" id="PTHR12801">
    <property type="entry name" value="RNA EXONUCLEASE REXO1 / RECO3 FAMILY MEMBER-RELATED"/>
    <property type="match status" value="1"/>
</dbReference>
<feature type="compositionally biased region" description="Low complexity" evidence="4">
    <location>
        <begin position="102"/>
        <end position="123"/>
    </location>
</feature>
<feature type="compositionally biased region" description="Basic and acidic residues" evidence="4">
    <location>
        <begin position="252"/>
        <end position="268"/>
    </location>
</feature>
<dbReference type="InterPro" id="IPR000571">
    <property type="entry name" value="Znf_CCCH"/>
</dbReference>
<dbReference type="AlphaFoldDB" id="A0ABD3RRK7"/>
<accession>A0ABD3RRK7</accession>
<evidence type="ECO:0000256" key="1">
    <source>
        <dbReference type="ARBA" id="ARBA00022722"/>
    </source>
</evidence>
<proteinExistence type="predicted"/>
<comment type="caution">
    <text evidence="6">The sequence shown here is derived from an EMBL/GenBank/DDBJ whole genome shotgun (WGS) entry which is preliminary data.</text>
</comment>
<feature type="zinc finger region" description="C3H1-type" evidence="3">
    <location>
        <begin position="413"/>
        <end position="440"/>
    </location>
</feature>
<feature type="compositionally biased region" description="Low complexity" evidence="4">
    <location>
        <begin position="130"/>
        <end position="140"/>
    </location>
</feature>
<feature type="region of interest" description="Disordered" evidence="4">
    <location>
        <begin position="102"/>
        <end position="224"/>
    </location>
</feature>
<evidence type="ECO:0000256" key="2">
    <source>
        <dbReference type="ARBA" id="ARBA00022801"/>
    </source>
</evidence>
<dbReference type="Gene3D" id="3.30.420.10">
    <property type="entry name" value="Ribonuclease H-like superfamily/Ribonuclease H"/>
    <property type="match status" value="1"/>
</dbReference>
<feature type="compositionally biased region" description="Low complexity" evidence="4">
    <location>
        <begin position="275"/>
        <end position="301"/>
    </location>
</feature>
<feature type="compositionally biased region" description="Low complexity" evidence="4">
    <location>
        <begin position="46"/>
        <end position="62"/>
    </location>
</feature>
<dbReference type="InterPro" id="IPR012337">
    <property type="entry name" value="RNaseH-like_sf"/>
</dbReference>
<dbReference type="GO" id="GO:0016787">
    <property type="term" value="F:hydrolase activity"/>
    <property type="evidence" value="ECO:0007669"/>
    <property type="project" value="UniProtKB-KW"/>
</dbReference>
<reference evidence="6 7" key="1">
    <citation type="submission" date="2024-10" db="EMBL/GenBank/DDBJ databases">
        <title>Updated reference genomes for cyclostephanoid diatoms.</title>
        <authorList>
            <person name="Roberts W.R."/>
            <person name="Alverson A.J."/>
        </authorList>
    </citation>
    <scope>NUCLEOTIDE SEQUENCE [LARGE SCALE GENOMIC DNA]</scope>
    <source>
        <strain evidence="6 7">AJA228-03</strain>
    </source>
</reference>
<keyword evidence="3" id="KW-0863">Zinc-finger</keyword>
<evidence type="ECO:0000259" key="5">
    <source>
        <dbReference type="PROSITE" id="PS50103"/>
    </source>
</evidence>
<dbReference type="SMART" id="SM00356">
    <property type="entry name" value="ZnF_C3H1"/>
    <property type="match status" value="1"/>
</dbReference>
<keyword evidence="7" id="KW-1185">Reference proteome</keyword>
<dbReference type="InterPro" id="IPR036397">
    <property type="entry name" value="RNaseH_sf"/>
</dbReference>
<evidence type="ECO:0000313" key="6">
    <source>
        <dbReference type="EMBL" id="KAL3815577.1"/>
    </source>
</evidence>
<name>A0ABD3RRK7_9STRA</name>
<keyword evidence="2" id="KW-0378">Hydrolase</keyword>
<evidence type="ECO:0000256" key="4">
    <source>
        <dbReference type="SAM" id="MobiDB-lite"/>
    </source>
</evidence>
<feature type="compositionally biased region" description="Low complexity" evidence="4">
    <location>
        <begin position="236"/>
        <end position="246"/>
    </location>
</feature>
<feature type="compositionally biased region" description="Low complexity" evidence="4">
    <location>
        <begin position="190"/>
        <end position="204"/>
    </location>
</feature>
<dbReference type="PANTHER" id="PTHR12801:SF159">
    <property type="entry name" value="C3H1-TYPE DOMAIN-CONTAINING PROTEIN"/>
    <property type="match status" value="1"/>
</dbReference>
<feature type="compositionally biased region" description="Gly residues" evidence="4">
    <location>
        <begin position="354"/>
        <end position="380"/>
    </location>
</feature>
<dbReference type="SUPFAM" id="SSF53098">
    <property type="entry name" value="Ribonuclease H-like"/>
    <property type="match status" value="1"/>
</dbReference>
<dbReference type="GO" id="GO:0008270">
    <property type="term" value="F:zinc ion binding"/>
    <property type="evidence" value="ECO:0007669"/>
    <property type="project" value="UniProtKB-KW"/>
</dbReference>
<gene>
    <name evidence="6" type="ORF">ACHAXA_000309</name>
</gene>